<evidence type="ECO:0000313" key="2">
    <source>
        <dbReference type="EMBL" id="QHT66083.1"/>
    </source>
</evidence>
<evidence type="ECO:0008006" key="4">
    <source>
        <dbReference type="Google" id="ProtNLM"/>
    </source>
</evidence>
<proteinExistence type="predicted"/>
<dbReference type="Proteomes" id="UP000480178">
    <property type="component" value="Chromosome"/>
</dbReference>
<evidence type="ECO:0000256" key="1">
    <source>
        <dbReference type="SAM" id="SignalP"/>
    </source>
</evidence>
<name>A0A6C0GE75_9BACT</name>
<keyword evidence="3" id="KW-1185">Reference proteome</keyword>
<dbReference type="RefSeq" id="WP_162442156.1">
    <property type="nucleotide sequence ID" value="NZ_CP048222.1"/>
</dbReference>
<dbReference type="AlphaFoldDB" id="A0A6C0GE75"/>
<accession>A0A6C0GE75</accession>
<sequence>MKYIIIACLLSGICLWSFNMQAQSAVAKDTEWLEKELNTLAKSAKKSTVSQQYDFNECSCKYSAKANDDGGGFNLDKNFTFNLNEINNITYVRNEDKTYELRMKMKTDSDIVGFLNLDMITTTLYTSDENKVKEIVNKLRTTVKTCSPGSKSAQGSR</sequence>
<keyword evidence="1" id="KW-0732">Signal</keyword>
<dbReference type="KEGG" id="rhoz:GXP67_05075"/>
<feature type="signal peptide" evidence="1">
    <location>
        <begin position="1"/>
        <end position="22"/>
    </location>
</feature>
<gene>
    <name evidence="2" type="ORF">GXP67_05075</name>
</gene>
<evidence type="ECO:0000313" key="3">
    <source>
        <dbReference type="Proteomes" id="UP000480178"/>
    </source>
</evidence>
<organism evidence="2 3">
    <name type="scientific">Rhodocytophaga rosea</name>
    <dbReference type="NCBI Taxonomy" id="2704465"/>
    <lineage>
        <taxon>Bacteria</taxon>
        <taxon>Pseudomonadati</taxon>
        <taxon>Bacteroidota</taxon>
        <taxon>Cytophagia</taxon>
        <taxon>Cytophagales</taxon>
        <taxon>Rhodocytophagaceae</taxon>
        <taxon>Rhodocytophaga</taxon>
    </lineage>
</organism>
<reference evidence="2 3" key="1">
    <citation type="submission" date="2020-01" db="EMBL/GenBank/DDBJ databases">
        <authorList>
            <person name="Kim M.K."/>
        </authorList>
    </citation>
    <scope>NUCLEOTIDE SEQUENCE [LARGE SCALE GENOMIC DNA]</scope>
    <source>
        <strain evidence="2 3">172606-1</strain>
    </source>
</reference>
<dbReference type="EMBL" id="CP048222">
    <property type="protein sequence ID" value="QHT66083.1"/>
    <property type="molecule type" value="Genomic_DNA"/>
</dbReference>
<protein>
    <recommendedName>
        <fullName evidence="4">DUF4468 domain-containing protein</fullName>
    </recommendedName>
</protein>
<feature type="chain" id="PRO_5025669875" description="DUF4468 domain-containing protein" evidence="1">
    <location>
        <begin position="23"/>
        <end position="157"/>
    </location>
</feature>